<sequence>MKKIAVVGSINIDYFVESKTLPNFGETVIGDHFFMSFGGKGANQAVAAARLGGEVTLFGSIGNDGQKDVLLSHFKNEKINIEHMNLVENISTGAAVIELHNCENRIIVVPGANQYTNVKYIEQNLDALLQHDVFLLQMEIPIETLEFLIPILHENKKTIILDPAPAQKLSRDLLKKITYLTPNEHEYAIVTDDDRAMNDVLLDYANQLLITCGEKGVVYFDGKEIVKIPARKTDAVDTTGAGDTFSGAFTVAVSEGKPLEECIRYGTYAASLAVTKKGAQSGMPYKQDILDIEIKG</sequence>
<keyword evidence="11 12" id="KW-0119">Carbohydrate metabolism</keyword>
<evidence type="ECO:0000256" key="11">
    <source>
        <dbReference type="ARBA" id="ARBA00023277"/>
    </source>
</evidence>
<evidence type="ECO:0000313" key="15">
    <source>
        <dbReference type="Proteomes" id="UP001231362"/>
    </source>
</evidence>
<dbReference type="InterPro" id="IPR029056">
    <property type="entry name" value="Ribokinase-like"/>
</dbReference>
<evidence type="ECO:0000256" key="3">
    <source>
        <dbReference type="ARBA" id="ARBA00016943"/>
    </source>
</evidence>
<dbReference type="Gene3D" id="3.40.1190.20">
    <property type="match status" value="1"/>
</dbReference>
<comment type="similarity">
    <text evidence="12">Belongs to the carbohydrate kinase PfkB family. Ribokinase subfamily.</text>
</comment>
<comment type="caution">
    <text evidence="12">Lacks conserved residue(s) required for the propagation of feature annotation.</text>
</comment>
<feature type="domain" description="Carbohydrate kinase PfkB" evidence="13">
    <location>
        <begin position="1"/>
        <end position="284"/>
    </location>
</feature>
<evidence type="ECO:0000256" key="8">
    <source>
        <dbReference type="ARBA" id="ARBA00022840"/>
    </source>
</evidence>
<dbReference type="PROSITE" id="PS00584">
    <property type="entry name" value="PFKB_KINASES_2"/>
    <property type="match status" value="1"/>
</dbReference>
<feature type="binding site" evidence="12">
    <location>
        <begin position="39"/>
        <end position="43"/>
    </location>
    <ligand>
        <name>substrate</name>
    </ligand>
</feature>
<dbReference type="HAMAP" id="MF_01987">
    <property type="entry name" value="Ribokinase"/>
    <property type="match status" value="1"/>
</dbReference>
<comment type="function">
    <text evidence="12">Catalyzes the phosphorylation of ribose at O-5 in a reaction requiring ATP and magnesium. The resulting D-ribose-5-phosphate can then be used either for sythesis of nucleotides, histidine, and tryptophan, or as a component of the pentose phosphate pathway.</text>
</comment>
<keyword evidence="9 12" id="KW-0460">Magnesium</keyword>
<feature type="binding site" evidence="12">
    <location>
        <position position="239"/>
    </location>
    <ligand>
        <name>K(+)</name>
        <dbReference type="ChEBI" id="CHEBI:29103"/>
    </ligand>
</feature>
<evidence type="ECO:0000256" key="6">
    <source>
        <dbReference type="ARBA" id="ARBA00022741"/>
    </source>
</evidence>
<dbReference type="Proteomes" id="UP001231362">
    <property type="component" value="Unassembled WGS sequence"/>
</dbReference>
<dbReference type="InterPro" id="IPR011877">
    <property type="entry name" value="Ribokinase"/>
</dbReference>
<comment type="pathway">
    <text evidence="12">Carbohydrate metabolism; D-ribose degradation; D-ribose 5-phosphate from beta-D-ribopyranose: step 2/2.</text>
</comment>
<dbReference type="EC" id="2.7.1.15" evidence="2 12"/>
<evidence type="ECO:0000256" key="4">
    <source>
        <dbReference type="ARBA" id="ARBA00022679"/>
    </source>
</evidence>
<keyword evidence="7 12" id="KW-0418">Kinase</keyword>
<feature type="active site" description="Proton acceptor" evidence="12">
    <location>
        <position position="243"/>
    </location>
</feature>
<protein>
    <recommendedName>
        <fullName evidence="3 12">Ribokinase</fullName>
        <shortName evidence="12">RK</shortName>
        <ecNumber evidence="2 12">2.7.1.15</ecNumber>
    </recommendedName>
</protein>
<keyword evidence="4 12" id="KW-0808">Transferase</keyword>
<comment type="cofactor">
    <cofactor evidence="12">
        <name>Mg(2+)</name>
        <dbReference type="ChEBI" id="CHEBI:18420"/>
    </cofactor>
    <text evidence="12">Requires a divalent cation, most likely magnesium in vivo, as an electrophilic catalyst to aid phosphoryl group transfer. It is the chelate of the metal and the nucleotide that is the actual substrate.</text>
</comment>
<dbReference type="InterPro" id="IPR011611">
    <property type="entry name" value="PfkB_dom"/>
</dbReference>
<dbReference type="RefSeq" id="WP_307149474.1">
    <property type="nucleotide sequence ID" value="NZ_JAUSTU010000004.1"/>
</dbReference>
<keyword evidence="5 12" id="KW-0479">Metal-binding</keyword>
<feature type="binding site" evidence="12">
    <location>
        <begin position="242"/>
        <end position="243"/>
    </location>
    <ligand>
        <name>ATP</name>
        <dbReference type="ChEBI" id="CHEBI:30616"/>
    </ligand>
</feature>
<gene>
    <name evidence="12" type="primary">rbsK</name>
    <name evidence="14" type="ORF">J2S07_001196</name>
</gene>
<dbReference type="PANTHER" id="PTHR10584">
    <property type="entry name" value="SUGAR KINASE"/>
    <property type="match status" value="1"/>
</dbReference>
<evidence type="ECO:0000256" key="10">
    <source>
        <dbReference type="ARBA" id="ARBA00022958"/>
    </source>
</evidence>
<evidence type="ECO:0000256" key="9">
    <source>
        <dbReference type="ARBA" id="ARBA00022842"/>
    </source>
</evidence>
<comment type="activity regulation">
    <text evidence="12">Activated by a monovalent cation that binds near, but not in, the active site. The most likely occupant of the site in vivo is potassium. Ion binding induces a conformational change that may alter substrate affinity.</text>
</comment>
<keyword evidence="15" id="KW-1185">Reference proteome</keyword>
<keyword evidence="12" id="KW-0963">Cytoplasm</keyword>
<name>A0ABT9V1W7_9BACL</name>
<comment type="caution">
    <text evidence="14">The sequence shown here is derived from an EMBL/GenBank/DDBJ whole genome shotgun (WGS) entry which is preliminary data.</text>
</comment>
<evidence type="ECO:0000256" key="5">
    <source>
        <dbReference type="ARBA" id="ARBA00022723"/>
    </source>
</evidence>
<keyword evidence="6 12" id="KW-0547">Nucleotide-binding</keyword>
<feature type="binding site" evidence="12">
    <location>
        <position position="139"/>
    </location>
    <ligand>
        <name>substrate</name>
    </ligand>
</feature>
<dbReference type="PRINTS" id="PR00990">
    <property type="entry name" value="RIBOKINASE"/>
</dbReference>
<dbReference type="InterPro" id="IPR002173">
    <property type="entry name" value="Carboh/pur_kinase_PfkB_CS"/>
</dbReference>
<organism evidence="14 15">
    <name type="scientific">Anoxybacillus andreesenii</name>
    <dbReference type="NCBI Taxonomy" id="1325932"/>
    <lineage>
        <taxon>Bacteria</taxon>
        <taxon>Bacillati</taxon>
        <taxon>Bacillota</taxon>
        <taxon>Bacilli</taxon>
        <taxon>Bacillales</taxon>
        <taxon>Anoxybacillaceae</taxon>
        <taxon>Anoxybacillus</taxon>
    </lineage>
</organism>
<dbReference type="EMBL" id="JAUSTU010000004">
    <property type="protein sequence ID" value="MDQ0154892.1"/>
    <property type="molecule type" value="Genomic_DNA"/>
</dbReference>
<feature type="binding site" evidence="12">
    <location>
        <begin position="211"/>
        <end position="216"/>
    </location>
    <ligand>
        <name>ATP</name>
        <dbReference type="ChEBI" id="CHEBI:30616"/>
    </ligand>
</feature>
<dbReference type="GO" id="GO:0004747">
    <property type="term" value="F:ribokinase activity"/>
    <property type="evidence" value="ECO:0007669"/>
    <property type="project" value="UniProtKB-EC"/>
</dbReference>
<comment type="similarity">
    <text evidence="1">Belongs to the carbohydrate kinase pfkB family.</text>
</comment>
<feature type="binding site" evidence="12">
    <location>
        <position position="278"/>
    </location>
    <ligand>
        <name>K(+)</name>
        <dbReference type="ChEBI" id="CHEBI:29103"/>
    </ligand>
</feature>
<evidence type="ECO:0000313" key="14">
    <source>
        <dbReference type="EMBL" id="MDQ0154892.1"/>
    </source>
</evidence>
<evidence type="ECO:0000256" key="12">
    <source>
        <dbReference type="HAMAP-Rule" id="MF_01987"/>
    </source>
</evidence>
<proteinExistence type="inferred from homology"/>
<dbReference type="CDD" id="cd01174">
    <property type="entry name" value="ribokinase"/>
    <property type="match status" value="1"/>
</dbReference>
<evidence type="ECO:0000256" key="2">
    <source>
        <dbReference type="ARBA" id="ARBA00012035"/>
    </source>
</evidence>
<reference evidence="14 15" key="1">
    <citation type="submission" date="2023-07" db="EMBL/GenBank/DDBJ databases">
        <title>Genomic Encyclopedia of Type Strains, Phase IV (KMG-IV): sequencing the most valuable type-strain genomes for metagenomic binning, comparative biology and taxonomic classification.</title>
        <authorList>
            <person name="Goeker M."/>
        </authorList>
    </citation>
    <scope>NUCLEOTIDE SEQUENCE [LARGE SCALE GENOMIC DNA]</scope>
    <source>
        <strain evidence="14 15">DSM 23948</strain>
    </source>
</reference>
<evidence type="ECO:0000256" key="7">
    <source>
        <dbReference type="ARBA" id="ARBA00022777"/>
    </source>
</evidence>
<keyword evidence="8 12" id="KW-0067">ATP-binding</keyword>
<feature type="binding site" evidence="12">
    <location>
        <begin position="11"/>
        <end position="13"/>
    </location>
    <ligand>
        <name>substrate</name>
    </ligand>
</feature>
<feature type="binding site" evidence="12">
    <location>
        <position position="273"/>
    </location>
    <ligand>
        <name>K(+)</name>
        <dbReference type="ChEBI" id="CHEBI:29103"/>
    </ligand>
</feature>
<dbReference type="Pfam" id="PF00294">
    <property type="entry name" value="PfkB"/>
    <property type="match status" value="1"/>
</dbReference>
<comment type="catalytic activity">
    <reaction evidence="12">
        <text>D-ribose + ATP = D-ribose 5-phosphate + ADP + H(+)</text>
        <dbReference type="Rhea" id="RHEA:13697"/>
        <dbReference type="ChEBI" id="CHEBI:15378"/>
        <dbReference type="ChEBI" id="CHEBI:30616"/>
        <dbReference type="ChEBI" id="CHEBI:47013"/>
        <dbReference type="ChEBI" id="CHEBI:78346"/>
        <dbReference type="ChEBI" id="CHEBI:456216"/>
        <dbReference type="EC" id="2.7.1.15"/>
    </reaction>
</comment>
<evidence type="ECO:0000256" key="1">
    <source>
        <dbReference type="ARBA" id="ARBA00005380"/>
    </source>
</evidence>
<keyword evidence="10 12" id="KW-0630">Potassium</keyword>
<dbReference type="PANTHER" id="PTHR10584:SF166">
    <property type="entry name" value="RIBOKINASE"/>
    <property type="match status" value="1"/>
</dbReference>
<comment type="subcellular location">
    <subcellularLocation>
        <location evidence="12">Cytoplasm</location>
    </subcellularLocation>
</comment>
<feature type="binding site" evidence="12">
    <location>
        <position position="276"/>
    </location>
    <ligand>
        <name>K(+)</name>
        <dbReference type="ChEBI" id="CHEBI:29103"/>
    </ligand>
</feature>
<evidence type="ECO:0000259" key="13">
    <source>
        <dbReference type="Pfam" id="PF00294"/>
    </source>
</evidence>
<comment type="subunit">
    <text evidence="12">Homodimer.</text>
</comment>
<dbReference type="InterPro" id="IPR002139">
    <property type="entry name" value="Ribo/fructo_kinase"/>
</dbReference>
<dbReference type="NCBIfam" id="TIGR02152">
    <property type="entry name" value="D_ribokin_bact"/>
    <property type="match status" value="1"/>
</dbReference>
<feature type="binding site" evidence="12">
    <location>
        <position position="243"/>
    </location>
    <ligand>
        <name>substrate</name>
    </ligand>
</feature>
<feature type="binding site" evidence="12">
    <location>
        <position position="183"/>
    </location>
    <ligand>
        <name>ATP</name>
        <dbReference type="ChEBI" id="CHEBI:30616"/>
    </ligand>
</feature>
<accession>A0ABT9V1W7</accession>
<feature type="binding site" evidence="12">
    <location>
        <position position="237"/>
    </location>
    <ligand>
        <name>K(+)</name>
        <dbReference type="ChEBI" id="CHEBI:29103"/>
    </ligand>
</feature>
<dbReference type="SUPFAM" id="SSF53613">
    <property type="entry name" value="Ribokinase-like"/>
    <property type="match status" value="1"/>
</dbReference>